<organism evidence="2 3">
    <name type="scientific">Carpediemonas membranifera</name>
    <dbReference type="NCBI Taxonomy" id="201153"/>
    <lineage>
        <taxon>Eukaryota</taxon>
        <taxon>Metamonada</taxon>
        <taxon>Carpediemonas-like organisms</taxon>
        <taxon>Carpediemonas</taxon>
    </lineage>
</organism>
<dbReference type="EMBL" id="JAHDYR010000062">
    <property type="protein sequence ID" value="KAG9390811.1"/>
    <property type="molecule type" value="Genomic_DNA"/>
</dbReference>
<sequence length="180" mass="19790">MAVQDAFQRLDACINNVDTEIAKLNGMVLTDEEIDARLAWMDASRARLAAMRSLAPKSHRDVQLGAMISLNSLVSSDYDDLPGDIPTLMREAFTREFGEEFPDKDSDARQATSEETVRTLLALDLHHRHQLCQQDSHVSLARPPAVHERRTRTGTGAPGRPAHAQPGRGVGVSAGWRGQP</sequence>
<evidence type="ECO:0000256" key="1">
    <source>
        <dbReference type="SAM" id="MobiDB-lite"/>
    </source>
</evidence>
<keyword evidence="3" id="KW-1185">Reference proteome</keyword>
<evidence type="ECO:0000313" key="2">
    <source>
        <dbReference type="EMBL" id="KAG9390811.1"/>
    </source>
</evidence>
<dbReference type="AlphaFoldDB" id="A0A8J6AQ09"/>
<feature type="compositionally biased region" description="Low complexity" evidence="1">
    <location>
        <begin position="153"/>
        <end position="162"/>
    </location>
</feature>
<name>A0A8J6AQ09_9EUKA</name>
<gene>
    <name evidence="2" type="ORF">J8273_7070</name>
</gene>
<evidence type="ECO:0000313" key="3">
    <source>
        <dbReference type="Proteomes" id="UP000717585"/>
    </source>
</evidence>
<feature type="region of interest" description="Disordered" evidence="1">
    <location>
        <begin position="136"/>
        <end position="180"/>
    </location>
</feature>
<accession>A0A8J6AQ09</accession>
<protein>
    <submittedName>
        <fullName evidence="2">Paired amphipathic helix repeat</fullName>
    </submittedName>
</protein>
<proteinExistence type="predicted"/>
<dbReference type="Proteomes" id="UP000717585">
    <property type="component" value="Unassembled WGS sequence"/>
</dbReference>
<comment type="caution">
    <text evidence="2">The sequence shown here is derived from an EMBL/GenBank/DDBJ whole genome shotgun (WGS) entry which is preliminary data.</text>
</comment>
<reference evidence="2" key="1">
    <citation type="submission" date="2021-05" db="EMBL/GenBank/DDBJ databases">
        <title>A free-living protist that lacks canonical eukaryotic 1 DNA replication and segregation systems.</title>
        <authorList>
            <person name="Salas-Leiva D.E."/>
            <person name="Tromer E.C."/>
            <person name="Curtis B.A."/>
            <person name="Jerlstrom-Hultqvist J."/>
            <person name="Kolisko M."/>
            <person name="Yi Z."/>
            <person name="Salas-Leiva J.S."/>
            <person name="Gallot-Lavallee L."/>
            <person name="Kops G.J.P.L."/>
            <person name="Archibald J.M."/>
            <person name="Simpson A.G.B."/>
            <person name="Roger A.J."/>
        </authorList>
    </citation>
    <scope>NUCLEOTIDE SEQUENCE</scope>
    <source>
        <strain evidence="2">BICM</strain>
    </source>
</reference>